<gene>
    <name evidence="2" type="ORF">C7959_11314</name>
</gene>
<dbReference type="STRING" id="926561.GCA_000379025_01561"/>
<comment type="caution">
    <text evidence="2">The sequence shown here is derived from an EMBL/GenBank/DDBJ whole genome shotgun (WGS) entry which is preliminary data.</text>
</comment>
<sequence>MGMYDDNAMIFIFLILILLLFSGDMGVKY</sequence>
<keyword evidence="1" id="KW-0472">Membrane</keyword>
<protein>
    <submittedName>
        <fullName evidence="2">Uncharacterized protein</fullName>
    </submittedName>
</protein>
<dbReference type="AlphaFoldDB" id="A0A4R8GY83"/>
<proteinExistence type="predicted"/>
<accession>A0A4R8GY83</accession>
<evidence type="ECO:0000313" key="3">
    <source>
        <dbReference type="Proteomes" id="UP000295832"/>
    </source>
</evidence>
<organism evidence="2 3">
    <name type="scientific">Orenia marismortui</name>
    <dbReference type="NCBI Taxonomy" id="46469"/>
    <lineage>
        <taxon>Bacteria</taxon>
        <taxon>Bacillati</taxon>
        <taxon>Bacillota</taxon>
        <taxon>Clostridia</taxon>
        <taxon>Halanaerobiales</taxon>
        <taxon>Halobacteroidaceae</taxon>
        <taxon>Orenia</taxon>
    </lineage>
</organism>
<evidence type="ECO:0000256" key="1">
    <source>
        <dbReference type="SAM" id="Phobius"/>
    </source>
</evidence>
<reference evidence="2 3" key="1">
    <citation type="submission" date="2019-03" db="EMBL/GenBank/DDBJ databases">
        <title>Subsurface microbial communities from deep shales in Ohio and West Virginia, USA.</title>
        <authorList>
            <person name="Wrighton K."/>
        </authorList>
    </citation>
    <scope>NUCLEOTIDE SEQUENCE [LARGE SCALE GENOMIC DNA]</scope>
    <source>
        <strain evidence="2 3">MSL 6dP</strain>
    </source>
</reference>
<name>A0A4R8GY83_9FIRM</name>
<evidence type="ECO:0000313" key="2">
    <source>
        <dbReference type="EMBL" id="TDX51369.1"/>
    </source>
</evidence>
<keyword evidence="1" id="KW-1133">Transmembrane helix</keyword>
<dbReference type="Proteomes" id="UP000295832">
    <property type="component" value="Unassembled WGS sequence"/>
</dbReference>
<keyword evidence="1" id="KW-0812">Transmembrane</keyword>
<feature type="transmembrane region" description="Helical" evidence="1">
    <location>
        <begin position="7"/>
        <end position="27"/>
    </location>
</feature>
<keyword evidence="3" id="KW-1185">Reference proteome</keyword>
<dbReference type="EMBL" id="SOEG01000013">
    <property type="protein sequence ID" value="TDX51369.1"/>
    <property type="molecule type" value="Genomic_DNA"/>
</dbReference>